<keyword evidence="2" id="KW-0488">Methylation</keyword>
<dbReference type="PROSITE" id="PS00959">
    <property type="entry name" value="HISTONE_H3_2"/>
    <property type="match status" value="1"/>
</dbReference>
<organism evidence="5 7">
    <name type="scientific">Vulpes vulpes</name>
    <name type="common">Red fox</name>
    <dbReference type="NCBI Taxonomy" id="9627"/>
    <lineage>
        <taxon>Eukaryota</taxon>
        <taxon>Metazoa</taxon>
        <taxon>Chordata</taxon>
        <taxon>Craniata</taxon>
        <taxon>Vertebrata</taxon>
        <taxon>Euteleostomi</taxon>
        <taxon>Mammalia</taxon>
        <taxon>Eutheria</taxon>
        <taxon>Laurasiatheria</taxon>
        <taxon>Carnivora</taxon>
        <taxon>Caniformia</taxon>
        <taxon>Canidae</taxon>
        <taxon>Vulpes</taxon>
    </lineage>
</organism>
<dbReference type="PANTHER" id="PTHR11426">
    <property type="entry name" value="HISTONE H3"/>
    <property type="match status" value="1"/>
</dbReference>
<dbReference type="InterPro" id="IPR007125">
    <property type="entry name" value="H2A/H2B/H3"/>
</dbReference>
<dbReference type="CDD" id="cd22911">
    <property type="entry name" value="HFD_H3"/>
    <property type="match status" value="1"/>
</dbReference>
<evidence type="ECO:0000256" key="1">
    <source>
        <dbReference type="ARBA" id="ARBA00010343"/>
    </source>
</evidence>
<dbReference type="PROSITE" id="PS00322">
    <property type="entry name" value="HISTONE_H3_1"/>
    <property type="match status" value="1"/>
</dbReference>
<accession>A0ABM5B6V2</accession>
<evidence type="ECO:0000313" key="6">
    <source>
        <dbReference type="RefSeq" id="XP_072622766.1"/>
    </source>
</evidence>
<evidence type="ECO:0000313" key="5">
    <source>
        <dbReference type="Proteomes" id="UP001652641"/>
    </source>
</evidence>
<dbReference type="PRINTS" id="PR00622">
    <property type="entry name" value="HISTONEH3"/>
</dbReference>
<dbReference type="SMART" id="SM00428">
    <property type="entry name" value="H3"/>
    <property type="match status" value="1"/>
</dbReference>
<dbReference type="RefSeq" id="XP_072622766.1">
    <property type="nucleotide sequence ID" value="XM_072766665.1"/>
</dbReference>
<dbReference type="InterPro" id="IPR009072">
    <property type="entry name" value="Histone-fold"/>
</dbReference>
<dbReference type="GeneID" id="140599955"/>
<dbReference type="SUPFAM" id="SSF47113">
    <property type="entry name" value="Histone-fold"/>
    <property type="match status" value="1"/>
</dbReference>
<comment type="similarity">
    <text evidence="1">Belongs to the histone H3 family.</text>
</comment>
<sequence length="174" mass="19669">MDSQRGTFNYCPAQSERDGAYKDRCGGPGPRYSPRRFAMARTKQTARKSTGGKAPRKQLATKAARKSAPATGGVKKPHRYRPGTVALREIRRYQKSTELLIRKLPFQRLVREIAQDFKTDLRFQSSAVMALQEASEAYLVGLFEDTNLCAIHAKRVTIMPKDIQLARRIRGERA</sequence>
<dbReference type="InterPro" id="IPR000164">
    <property type="entry name" value="Histone_H3/CENP-A"/>
</dbReference>
<reference evidence="6 7" key="1">
    <citation type="submission" date="2025-05" db="UniProtKB">
        <authorList>
            <consortium name="RefSeq"/>
        </authorList>
    </citation>
    <scope>IDENTIFICATION</scope>
    <source>
        <tissue evidence="6 7">Cell line</tissue>
    </source>
</reference>
<evidence type="ECO:0000256" key="3">
    <source>
        <dbReference type="SAM" id="MobiDB-lite"/>
    </source>
</evidence>
<dbReference type="Proteomes" id="UP001652641">
    <property type="component" value="Chromosome 8"/>
</dbReference>
<feature type="domain" description="Core Histone H2A/H2B/H3" evidence="4">
    <location>
        <begin position="82"/>
        <end position="169"/>
    </location>
</feature>
<dbReference type="Pfam" id="PF00125">
    <property type="entry name" value="Histone"/>
    <property type="match status" value="1"/>
</dbReference>
<evidence type="ECO:0000259" key="4">
    <source>
        <dbReference type="Pfam" id="PF00125"/>
    </source>
</evidence>
<protein>
    <submittedName>
        <fullName evidence="6 7">Histone H3-like</fullName>
    </submittedName>
</protein>
<evidence type="ECO:0000256" key="2">
    <source>
        <dbReference type="ARBA" id="ARBA00022481"/>
    </source>
</evidence>
<dbReference type="RefSeq" id="XP_072622767.1">
    <property type="nucleotide sequence ID" value="XM_072766666.1"/>
</dbReference>
<keyword evidence="5" id="KW-1185">Reference proteome</keyword>
<gene>
    <name evidence="7" type="primary">LOC140599955</name>
    <name evidence="6" type="synonym">LOC140599954</name>
</gene>
<dbReference type="Gene3D" id="1.10.20.10">
    <property type="entry name" value="Histone, subunit A"/>
    <property type="match status" value="1"/>
</dbReference>
<proteinExistence type="inferred from homology"/>
<feature type="compositionally biased region" description="Basic and acidic residues" evidence="3">
    <location>
        <begin position="15"/>
        <end position="25"/>
    </location>
</feature>
<name>A0ABM5B6V2_VULVU</name>
<feature type="region of interest" description="Disordered" evidence="3">
    <location>
        <begin position="1"/>
        <end position="79"/>
    </location>
</feature>
<evidence type="ECO:0000313" key="7">
    <source>
        <dbReference type="RefSeq" id="XP_072622767.1"/>
    </source>
</evidence>